<evidence type="ECO:0000256" key="8">
    <source>
        <dbReference type="ARBA" id="ARBA00022989"/>
    </source>
</evidence>
<evidence type="ECO:0000256" key="11">
    <source>
        <dbReference type="ARBA" id="ARBA00023180"/>
    </source>
</evidence>
<sequence length="991" mass="108616">MATTMAHHGPPTVVLHLLIKIHLALVLCSLLPTSVGAFTSNHTLVPCLANQASALLRLKRSFTTTNYSIIAFRSWRAGTDCCSWVGVRCHDADGRVTSLDLGDRRLESRGLDPALFDMTSLQYVNLAYNDFNMSQLPPKGFERLTMLTYLNLSSSRFSGSVPTGISSLTNLISLDLSTGFEYTELPPVGHILWGEVPTFNSISLAGLNFEALMDKLNNLRELHLGMVDLSNTGTQWCIVVAKSCPKLRVLSLPNCQLSGPICSSLSGLHSLVVINLQFNHLSGQVPEFFTDFSNLTVLQLNRNNFQGQISSAILEHKKLVTINLHHNDRLSGFLPNFSTSSSLVNLNIGRTRFSGVIPNSIGNLVSLKKLGLGANGFYGQIPSSIGNLKSLSELEISGKGIVGSIPSWITNLTSLTTLQFYGCGLSGSLPYFLGDFKYLNNLALCNCNFSGHIPSYISNLTQMQIRLLSSNKFSGTVELTTFRKLPNLIALDLSHNNLVVIDGEFNSSLASLPKIVHLSLSWCNISQFPDFLRHQDEIKFIDLSYNRIGGAIPQWAWETWTSLYYLALANNKFTSVGHAPFLPLPIDILDLSNNMFEGAYQYLKALQYAYGNNLTGKIPLSFCDVTSIQLLDLSYNNFSGPIPSCLMEGAGGMLSLNLKENMLRGEFPDNIKESCSFEALDFSGNLIEERLPRSLISCKHLEVLDVGNNQISDSFLCWMSTLDKLEVLVLKSNKFFGQVVPSLPEEKSACAFPSAIIVDISSNNFYGPLPRDRWFKKLKSMIFRDPNSSLIMDHGVPNVGGSYKYTTAITYKGHDTTFSKILTTLVFLDFSNNAFHGSIPKAIGELGLLHGLNMSHNSLIGPIPPQLGHLNQLEALDLSCNELSGEIPQELAPLDFLTILNLSDNRLVGSIPVSPHFLTFSNSSFLGNDGLCGPPLSKQCINTTTLNVVPHHPKKNSVDIILVLLVGLGFGVGFATSIVVAWGIPVKKRSS</sequence>
<evidence type="ECO:0000256" key="3">
    <source>
        <dbReference type="ARBA" id="ARBA00022475"/>
    </source>
</evidence>
<keyword evidence="4" id="KW-0433">Leucine-rich repeat</keyword>
<dbReference type="Pfam" id="PF13855">
    <property type="entry name" value="LRR_8"/>
    <property type="match status" value="1"/>
</dbReference>
<protein>
    <recommendedName>
        <fullName evidence="18">Leucine-rich repeat-containing N-terminal plant-type domain-containing protein</fullName>
    </recommendedName>
</protein>
<dbReference type="InterPro" id="IPR013210">
    <property type="entry name" value="LRR_N_plant-typ"/>
</dbReference>
<dbReference type="SMART" id="SM00369">
    <property type="entry name" value="LRR_TYP"/>
    <property type="match status" value="9"/>
</dbReference>
<dbReference type="InterPro" id="IPR046956">
    <property type="entry name" value="RLP23-like"/>
</dbReference>
<dbReference type="Pfam" id="PF13516">
    <property type="entry name" value="LRR_6"/>
    <property type="match status" value="1"/>
</dbReference>
<feature type="transmembrane region" description="Helical" evidence="12">
    <location>
        <begin position="960"/>
        <end position="984"/>
    </location>
</feature>
<dbReference type="SUPFAM" id="SSF52047">
    <property type="entry name" value="RNI-like"/>
    <property type="match status" value="1"/>
</dbReference>
<dbReference type="PANTHER" id="PTHR48061:SF48">
    <property type="entry name" value="OS01G0162500 PROTEIN"/>
    <property type="match status" value="1"/>
</dbReference>
<dbReference type="FunFam" id="3.80.10.10:FF:000213">
    <property type="entry name" value="Tyrosine-sulfated glycopeptide receptor 1"/>
    <property type="match status" value="1"/>
</dbReference>
<feature type="chain" id="PRO_5044804970" description="Leucine-rich repeat-containing N-terminal plant-type domain-containing protein" evidence="13">
    <location>
        <begin position="38"/>
        <end position="991"/>
    </location>
</feature>
<dbReference type="InterPro" id="IPR003591">
    <property type="entry name" value="Leu-rich_rpt_typical-subtyp"/>
</dbReference>
<keyword evidence="11" id="KW-0325">Glycoprotein</keyword>
<keyword evidence="17" id="KW-1185">Reference proteome</keyword>
<evidence type="ECO:0000256" key="7">
    <source>
        <dbReference type="ARBA" id="ARBA00022737"/>
    </source>
</evidence>
<dbReference type="Proteomes" id="UP001497457">
    <property type="component" value="Chromosome 17b"/>
</dbReference>
<dbReference type="EMBL" id="OZ075127">
    <property type="protein sequence ID" value="CAL4951775.1"/>
    <property type="molecule type" value="Genomic_DNA"/>
</dbReference>
<comment type="similarity">
    <text evidence="2">Belongs to the RLP family.</text>
</comment>
<dbReference type="GO" id="GO:0005886">
    <property type="term" value="C:plasma membrane"/>
    <property type="evidence" value="ECO:0007669"/>
    <property type="project" value="UniProtKB-SubCell"/>
</dbReference>
<evidence type="ECO:0000259" key="15">
    <source>
        <dbReference type="Pfam" id="PF23598"/>
    </source>
</evidence>
<name>A0ABC8YYC0_9POAL</name>
<dbReference type="Pfam" id="PF08263">
    <property type="entry name" value="LRRNT_2"/>
    <property type="match status" value="1"/>
</dbReference>
<reference evidence="16" key="1">
    <citation type="submission" date="2024-10" db="EMBL/GenBank/DDBJ databases">
        <authorList>
            <person name="Ryan C."/>
        </authorList>
    </citation>
    <scope>NUCLEOTIDE SEQUENCE [LARGE SCALE GENOMIC DNA]</scope>
</reference>
<dbReference type="SUPFAM" id="SSF52058">
    <property type="entry name" value="L domain-like"/>
    <property type="match status" value="2"/>
</dbReference>
<evidence type="ECO:0000256" key="10">
    <source>
        <dbReference type="ARBA" id="ARBA00023170"/>
    </source>
</evidence>
<keyword evidence="3" id="KW-1003">Cell membrane</keyword>
<keyword evidence="5 12" id="KW-0812">Transmembrane</keyword>
<dbReference type="InterPro" id="IPR032675">
    <property type="entry name" value="LRR_dom_sf"/>
</dbReference>
<gene>
    <name evidence="16" type="ORF">URODEC1_LOCUS39120</name>
</gene>
<dbReference type="AlphaFoldDB" id="A0ABC8YYC0"/>
<evidence type="ECO:0000256" key="13">
    <source>
        <dbReference type="SAM" id="SignalP"/>
    </source>
</evidence>
<evidence type="ECO:0000313" key="17">
    <source>
        <dbReference type="Proteomes" id="UP001497457"/>
    </source>
</evidence>
<dbReference type="Pfam" id="PF00560">
    <property type="entry name" value="LRR_1"/>
    <property type="match status" value="6"/>
</dbReference>
<evidence type="ECO:0000256" key="9">
    <source>
        <dbReference type="ARBA" id="ARBA00023136"/>
    </source>
</evidence>
<comment type="subcellular location">
    <subcellularLocation>
        <location evidence="1">Cell membrane</location>
        <topology evidence="1">Single-pass type I membrane protein</topology>
    </subcellularLocation>
</comment>
<evidence type="ECO:0000259" key="14">
    <source>
        <dbReference type="Pfam" id="PF08263"/>
    </source>
</evidence>
<evidence type="ECO:0000256" key="4">
    <source>
        <dbReference type="ARBA" id="ARBA00022614"/>
    </source>
</evidence>
<feature type="domain" description="Disease resistance R13L4/SHOC-2-like LRR" evidence="15">
    <location>
        <begin position="359"/>
        <end position="533"/>
    </location>
</feature>
<keyword evidence="7" id="KW-0677">Repeat</keyword>
<feature type="signal peptide" evidence="13">
    <location>
        <begin position="1"/>
        <end position="37"/>
    </location>
</feature>
<dbReference type="Pfam" id="PF23598">
    <property type="entry name" value="LRR_14"/>
    <property type="match status" value="1"/>
</dbReference>
<dbReference type="PANTHER" id="PTHR48061">
    <property type="entry name" value="LEUCINE-RICH REPEAT RECEPTOR PROTEIN KINASE EMS1-LIKE-RELATED"/>
    <property type="match status" value="1"/>
</dbReference>
<proteinExistence type="inferred from homology"/>
<evidence type="ECO:0008006" key="18">
    <source>
        <dbReference type="Google" id="ProtNLM"/>
    </source>
</evidence>
<keyword evidence="6 13" id="KW-0732">Signal</keyword>
<keyword evidence="8 12" id="KW-1133">Transmembrane helix</keyword>
<organism evidence="16 17">
    <name type="scientific">Urochloa decumbens</name>
    <dbReference type="NCBI Taxonomy" id="240449"/>
    <lineage>
        <taxon>Eukaryota</taxon>
        <taxon>Viridiplantae</taxon>
        <taxon>Streptophyta</taxon>
        <taxon>Embryophyta</taxon>
        <taxon>Tracheophyta</taxon>
        <taxon>Spermatophyta</taxon>
        <taxon>Magnoliopsida</taxon>
        <taxon>Liliopsida</taxon>
        <taxon>Poales</taxon>
        <taxon>Poaceae</taxon>
        <taxon>PACMAD clade</taxon>
        <taxon>Panicoideae</taxon>
        <taxon>Panicodae</taxon>
        <taxon>Paniceae</taxon>
        <taxon>Melinidinae</taxon>
        <taxon>Urochloa</taxon>
    </lineage>
</organism>
<dbReference type="Gene3D" id="3.80.10.10">
    <property type="entry name" value="Ribonuclease Inhibitor"/>
    <property type="match status" value="5"/>
</dbReference>
<accession>A0ABC8YYC0</accession>
<dbReference type="InterPro" id="IPR055414">
    <property type="entry name" value="LRR_R13L4/SHOC2-like"/>
</dbReference>
<evidence type="ECO:0000313" key="16">
    <source>
        <dbReference type="EMBL" id="CAL4951775.1"/>
    </source>
</evidence>
<dbReference type="InterPro" id="IPR001611">
    <property type="entry name" value="Leu-rich_rpt"/>
</dbReference>
<evidence type="ECO:0000256" key="1">
    <source>
        <dbReference type="ARBA" id="ARBA00004251"/>
    </source>
</evidence>
<keyword evidence="10" id="KW-0675">Receptor</keyword>
<evidence type="ECO:0000256" key="12">
    <source>
        <dbReference type="SAM" id="Phobius"/>
    </source>
</evidence>
<dbReference type="PROSITE" id="PS51450">
    <property type="entry name" value="LRR"/>
    <property type="match status" value="1"/>
</dbReference>
<feature type="domain" description="Leucine-rich repeat-containing N-terminal plant-type" evidence="14">
    <location>
        <begin position="49"/>
        <end position="89"/>
    </location>
</feature>
<evidence type="ECO:0000256" key="6">
    <source>
        <dbReference type="ARBA" id="ARBA00022729"/>
    </source>
</evidence>
<keyword evidence="9 12" id="KW-0472">Membrane</keyword>
<dbReference type="FunFam" id="3.80.10.10:FF:000041">
    <property type="entry name" value="LRR receptor-like serine/threonine-protein kinase ERECTA"/>
    <property type="match status" value="1"/>
</dbReference>
<evidence type="ECO:0000256" key="2">
    <source>
        <dbReference type="ARBA" id="ARBA00009592"/>
    </source>
</evidence>
<evidence type="ECO:0000256" key="5">
    <source>
        <dbReference type="ARBA" id="ARBA00022692"/>
    </source>
</evidence>